<dbReference type="AlphaFoldDB" id="A0A381VEQ4"/>
<dbReference type="InterPro" id="IPR009758">
    <property type="entry name" value="DUF1326"/>
</dbReference>
<dbReference type="EMBL" id="UINC01008476">
    <property type="protein sequence ID" value="SVA38137.1"/>
    <property type="molecule type" value="Genomic_DNA"/>
</dbReference>
<name>A0A381VEQ4_9ZZZZ</name>
<accession>A0A381VEQ4</accession>
<evidence type="ECO:0008006" key="2">
    <source>
        <dbReference type="Google" id="ProtNLM"/>
    </source>
</evidence>
<sequence length="204" mass="23023">MSTTSWWATGLLFENCNCQLLCPGHVSFKQRCTHERCQGNWAIHLDESQFGGVSLRGLNAAVIFDAPQRMYDGGWTQVAYIDERATTEQRTALDDILAGRVGGPWAILGRFVEKRLETRFVTMRFDENGGEKRLVVPDLFETTITAIRGADGQTEARIENLHNVAHGPTHVLARGRTRCKDPAFNFLNVRTHGLYSHFSWNGDR</sequence>
<reference evidence="1" key="1">
    <citation type="submission" date="2018-05" db="EMBL/GenBank/DDBJ databases">
        <authorList>
            <person name="Lanie J.A."/>
            <person name="Ng W.-L."/>
            <person name="Kazmierczak K.M."/>
            <person name="Andrzejewski T.M."/>
            <person name="Davidsen T.M."/>
            <person name="Wayne K.J."/>
            <person name="Tettelin H."/>
            <person name="Glass J.I."/>
            <person name="Rusch D."/>
            <person name="Podicherti R."/>
            <person name="Tsui H.-C.T."/>
            <person name="Winkler M.E."/>
        </authorList>
    </citation>
    <scope>NUCLEOTIDE SEQUENCE</scope>
</reference>
<dbReference type="Pfam" id="PF07040">
    <property type="entry name" value="DUF1326"/>
    <property type="match status" value="1"/>
</dbReference>
<organism evidence="1">
    <name type="scientific">marine metagenome</name>
    <dbReference type="NCBI Taxonomy" id="408172"/>
    <lineage>
        <taxon>unclassified sequences</taxon>
        <taxon>metagenomes</taxon>
        <taxon>ecological metagenomes</taxon>
    </lineage>
</organism>
<proteinExistence type="predicted"/>
<gene>
    <name evidence="1" type="ORF">METZ01_LOCUS90991</name>
</gene>
<protein>
    <recommendedName>
        <fullName evidence="2">DUF1326 domain-containing protein</fullName>
    </recommendedName>
</protein>
<evidence type="ECO:0000313" key="1">
    <source>
        <dbReference type="EMBL" id="SVA38137.1"/>
    </source>
</evidence>